<dbReference type="RefSeq" id="WP_085821973.1">
    <property type="nucleotide sequence ID" value="NZ_FWFP01000003.1"/>
</dbReference>
<feature type="domain" description="HTH lysR-type" evidence="5">
    <location>
        <begin position="1"/>
        <end position="20"/>
    </location>
</feature>
<dbReference type="InterPro" id="IPR000847">
    <property type="entry name" value="LysR_HTH_N"/>
</dbReference>
<evidence type="ECO:0000256" key="2">
    <source>
        <dbReference type="ARBA" id="ARBA00023015"/>
    </source>
</evidence>
<comment type="similarity">
    <text evidence="1">Belongs to the LysR transcriptional regulatory family.</text>
</comment>
<organism evidence="6 7">
    <name type="scientific">Ruegeria meonggei</name>
    <dbReference type="NCBI Taxonomy" id="1446476"/>
    <lineage>
        <taxon>Bacteria</taxon>
        <taxon>Pseudomonadati</taxon>
        <taxon>Pseudomonadota</taxon>
        <taxon>Alphaproteobacteria</taxon>
        <taxon>Rhodobacterales</taxon>
        <taxon>Roseobacteraceae</taxon>
        <taxon>Ruegeria</taxon>
    </lineage>
</organism>
<keyword evidence="4" id="KW-0804">Transcription</keyword>
<keyword evidence="7" id="KW-1185">Reference proteome</keyword>
<dbReference type="InterPro" id="IPR050176">
    <property type="entry name" value="LTTR"/>
</dbReference>
<proteinExistence type="inferred from homology"/>
<protein>
    <submittedName>
        <fullName evidence="6">HTH-type transcriptional regulator CysB</fullName>
    </submittedName>
</protein>
<reference evidence="7" key="1">
    <citation type="submission" date="2017-03" db="EMBL/GenBank/DDBJ databases">
        <authorList>
            <person name="Rodrigo-Torres L."/>
            <person name="Arahal R.D."/>
            <person name="Lucena T."/>
        </authorList>
    </citation>
    <scope>NUCLEOTIDE SEQUENCE [LARGE SCALE GENOMIC DNA]</scope>
    <source>
        <strain evidence="7">CECT 8411</strain>
    </source>
</reference>
<dbReference type="Gene3D" id="1.10.10.10">
    <property type="entry name" value="Winged helix-like DNA-binding domain superfamily/Winged helix DNA-binding domain"/>
    <property type="match status" value="1"/>
</dbReference>
<evidence type="ECO:0000313" key="6">
    <source>
        <dbReference type="EMBL" id="SLN33595.1"/>
    </source>
</evidence>
<dbReference type="SUPFAM" id="SSF53850">
    <property type="entry name" value="Periplasmic binding protein-like II"/>
    <property type="match status" value="1"/>
</dbReference>
<evidence type="ECO:0000256" key="3">
    <source>
        <dbReference type="ARBA" id="ARBA00023125"/>
    </source>
</evidence>
<evidence type="ECO:0000259" key="5">
    <source>
        <dbReference type="PROSITE" id="PS50931"/>
    </source>
</evidence>
<dbReference type="GO" id="GO:0003677">
    <property type="term" value="F:DNA binding"/>
    <property type="evidence" value="ECO:0007669"/>
    <property type="project" value="UniProtKB-KW"/>
</dbReference>
<dbReference type="AlphaFoldDB" id="A0A1X6YX35"/>
<gene>
    <name evidence="6" type="primary">cysB</name>
    <name evidence="6" type="ORF">RUM8411_01445</name>
</gene>
<dbReference type="InterPro" id="IPR036388">
    <property type="entry name" value="WH-like_DNA-bd_sf"/>
</dbReference>
<dbReference type="OrthoDB" id="9803735at2"/>
<dbReference type="InterPro" id="IPR005119">
    <property type="entry name" value="LysR_subst-bd"/>
</dbReference>
<sequence length="239" mass="26227">MEEVIGQPVFRRHGRGVTLTIVGEKSYPVARSVVRSLDATLTELRGGGLKGKLRIGMTDDHSRHELTGIISEFAALHPDVELEVQCAFGFKFEAALRNGDLDLAIHEVQRPNDRDEVLREDHLVWMCAQDSDLSEADSLPIALFDRDCWWRDLALSELEELGQNYQVIFSSESAVGVRSAVQAGIAAGLLSSSDDIDGVRPLPHLPVSSSTFLVLQRAEQANGPICDAMCQTIRNAFGT</sequence>
<evidence type="ECO:0000313" key="7">
    <source>
        <dbReference type="Proteomes" id="UP000193778"/>
    </source>
</evidence>
<keyword evidence="2" id="KW-0805">Transcription regulation</keyword>
<dbReference type="GO" id="GO:0003700">
    <property type="term" value="F:DNA-binding transcription factor activity"/>
    <property type="evidence" value="ECO:0007669"/>
    <property type="project" value="InterPro"/>
</dbReference>
<evidence type="ECO:0000256" key="4">
    <source>
        <dbReference type="ARBA" id="ARBA00023163"/>
    </source>
</evidence>
<dbReference type="Pfam" id="PF03466">
    <property type="entry name" value="LysR_substrate"/>
    <property type="match status" value="1"/>
</dbReference>
<dbReference type="Proteomes" id="UP000193778">
    <property type="component" value="Unassembled WGS sequence"/>
</dbReference>
<name>A0A1X6YX35_9RHOB</name>
<keyword evidence="3" id="KW-0238">DNA-binding</keyword>
<dbReference type="PANTHER" id="PTHR30579:SF7">
    <property type="entry name" value="HTH-TYPE TRANSCRIPTIONAL REGULATOR LRHA-RELATED"/>
    <property type="match status" value="1"/>
</dbReference>
<dbReference type="PANTHER" id="PTHR30579">
    <property type="entry name" value="TRANSCRIPTIONAL REGULATOR"/>
    <property type="match status" value="1"/>
</dbReference>
<dbReference type="Gene3D" id="3.40.190.10">
    <property type="entry name" value="Periplasmic binding protein-like II"/>
    <property type="match status" value="2"/>
</dbReference>
<dbReference type="EMBL" id="FWFP01000003">
    <property type="protein sequence ID" value="SLN33595.1"/>
    <property type="molecule type" value="Genomic_DNA"/>
</dbReference>
<accession>A0A1X6YX35</accession>
<evidence type="ECO:0000256" key="1">
    <source>
        <dbReference type="ARBA" id="ARBA00009437"/>
    </source>
</evidence>
<dbReference type="PROSITE" id="PS50931">
    <property type="entry name" value="HTH_LYSR"/>
    <property type="match status" value="1"/>
</dbReference>